<proteinExistence type="predicted"/>
<gene>
    <name evidence="2" type="ORF">JCM19232_2493</name>
</gene>
<dbReference type="Proteomes" id="UP000031670">
    <property type="component" value="Unassembled WGS sequence"/>
</dbReference>
<dbReference type="EMBL" id="BBSA01000009">
    <property type="protein sequence ID" value="GAM63513.1"/>
    <property type="molecule type" value="Genomic_DNA"/>
</dbReference>
<sequence length="223" mass="25491">MNYIHFFQNSDDNLDKAKLPNQSVSISELEMQAYPGRSQVYKAQMINVVYLGESPQALMQNLGWQENQTFSRHNLELSDYIALIKGKIPPVSDLFWQGEPQLMAFQQPGSLLKRSYIRWWSAGIDRTTQKRVWLGALSYDDGLKIAHYSGIITLLHRVDSDVDMERNKLASQVNVQSDKYSAQIMALLPPNQENKKSDYFTDGGVLLVAEPRYQQLLVASNYP</sequence>
<evidence type="ECO:0000313" key="2">
    <source>
        <dbReference type="EMBL" id="GAM63513.1"/>
    </source>
</evidence>
<reference evidence="2" key="1">
    <citation type="submission" date="2015-01" db="EMBL/GenBank/DDBJ databases">
        <title>Vibrio sp. C5 JCM 19232 whole genome shotgun sequence.</title>
        <authorList>
            <person name="Sawabe T."/>
            <person name="Meirelles P."/>
            <person name="Feng G."/>
            <person name="Sayaka M."/>
            <person name="Hattori M."/>
            <person name="Ohkuma M."/>
        </authorList>
    </citation>
    <scope>NUCLEOTIDE SEQUENCE [LARGE SCALE GENOMIC DNA]</scope>
    <source>
        <strain evidence="2">JCM19232</strain>
    </source>
</reference>
<feature type="domain" description="LssY-like C-terminal" evidence="1">
    <location>
        <begin position="37"/>
        <end position="203"/>
    </location>
</feature>
<protein>
    <submittedName>
        <fullName evidence="2">Mll0121 protein</fullName>
    </submittedName>
</protein>
<name>A0A0B8PKB0_9VIBR</name>
<accession>A0A0B8PKB0</accession>
<evidence type="ECO:0000259" key="1">
    <source>
        <dbReference type="Pfam" id="PF14067"/>
    </source>
</evidence>
<reference evidence="2" key="2">
    <citation type="submission" date="2015-01" db="EMBL/GenBank/DDBJ databases">
        <authorList>
            <consortium name="NBRP consortium"/>
            <person name="Sawabe T."/>
            <person name="Meirelles P."/>
            <person name="Feng G."/>
            <person name="Sayaka M."/>
            <person name="Hattori M."/>
            <person name="Ohkuma M."/>
        </authorList>
    </citation>
    <scope>NUCLEOTIDE SEQUENCE [LARGE SCALE GENOMIC DNA]</scope>
    <source>
        <strain evidence="2">JCM19232</strain>
    </source>
</reference>
<organism evidence="2">
    <name type="scientific">Vibrio ishigakensis</name>
    <dbReference type="NCBI Taxonomy" id="1481914"/>
    <lineage>
        <taxon>Bacteria</taxon>
        <taxon>Pseudomonadati</taxon>
        <taxon>Pseudomonadota</taxon>
        <taxon>Gammaproteobacteria</taxon>
        <taxon>Vibrionales</taxon>
        <taxon>Vibrionaceae</taxon>
        <taxon>Vibrio</taxon>
    </lineage>
</organism>
<dbReference type="InterPro" id="IPR025902">
    <property type="entry name" value="LssY-like-C_dom"/>
</dbReference>
<dbReference type="AlphaFoldDB" id="A0A0B8PKB0"/>
<dbReference type="Pfam" id="PF14067">
    <property type="entry name" value="LssY_C"/>
    <property type="match status" value="1"/>
</dbReference>
<comment type="caution">
    <text evidence="2">The sequence shown here is derived from an EMBL/GenBank/DDBJ whole genome shotgun (WGS) entry which is preliminary data.</text>
</comment>